<organism evidence="13 14">
    <name type="scientific">Sphaerisporangium album</name>
    <dbReference type="NCBI Taxonomy" id="509200"/>
    <lineage>
        <taxon>Bacteria</taxon>
        <taxon>Bacillati</taxon>
        <taxon>Actinomycetota</taxon>
        <taxon>Actinomycetes</taxon>
        <taxon>Streptosporangiales</taxon>
        <taxon>Streptosporangiaceae</taxon>
        <taxon>Sphaerisporangium</taxon>
    </lineage>
</organism>
<keyword evidence="5" id="KW-0547">Nucleotide-binding</keyword>
<dbReference type="Gene3D" id="3.30.565.10">
    <property type="entry name" value="Histidine kinase-like ATPase, C-terminal domain"/>
    <property type="match status" value="1"/>
</dbReference>
<feature type="domain" description="Putative sensor" evidence="12">
    <location>
        <begin position="14"/>
        <end position="186"/>
    </location>
</feature>
<keyword evidence="8" id="KW-0902">Two-component regulatory system</keyword>
<dbReference type="SUPFAM" id="SSF55874">
    <property type="entry name" value="ATPase domain of HSP90 chaperone/DNA topoisomerase II/histidine kinase"/>
    <property type="match status" value="1"/>
</dbReference>
<keyword evidence="3" id="KW-0597">Phosphoprotein</keyword>
<name>A0A367FJJ6_9ACTN</name>
<feature type="transmembrane region" description="Helical" evidence="9">
    <location>
        <begin position="463"/>
        <end position="481"/>
    </location>
</feature>
<dbReference type="PANTHER" id="PTHR24421">
    <property type="entry name" value="NITRATE/NITRITE SENSOR PROTEIN NARX-RELATED"/>
    <property type="match status" value="1"/>
</dbReference>
<keyword evidence="9" id="KW-1133">Transmembrane helix</keyword>
<accession>A0A367FJJ6</accession>
<dbReference type="OrthoDB" id="5241729at2"/>
<keyword evidence="9" id="KW-0472">Membrane</keyword>
<dbReference type="Proteomes" id="UP000253094">
    <property type="component" value="Unassembled WGS sequence"/>
</dbReference>
<dbReference type="GO" id="GO:0046983">
    <property type="term" value="F:protein dimerization activity"/>
    <property type="evidence" value="ECO:0007669"/>
    <property type="project" value="InterPro"/>
</dbReference>
<dbReference type="EMBL" id="QOIL01000009">
    <property type="protein sequence ID" value="RCG30069.1"/>
    <property type="molecule type" value="Genomic_DNA"/>
</dbReference>
<evidence type="ECO:0000256" key="4">
    <source>
        <dbReference type="ARBA" id="ARBA00022679"/>
    </source>
</evidence>
<feature type="transmembrane region" description="Helical" evidence="9">
    <location>
        <begin position="122"/>
        <end position="152"/>
    </location>
</feature>
<evidence type="ECO:0000256" key="6">
    <source>
        <dbReference type="ARBA" id="ARBA00022777"/>
    </source>
</evidence>
<evidence type="ECO:0000256" key="3">
    <source>
        <dbReference type="ARBA" id="ARBA00022553"/>
    </source>
</evidence>
<dbReference type="InterPro" id="IPR036890">
    <property type="entry name" value="HATPase_C_sf"/>
</dbReference>
<evidence type="ECO:0000313" key="13">
    <source>
        <dbReference type="EMBL" id="RCG30069.1"/>
    </source>
</evidence>
<evidence type="ECO:0000256" key="7">
    <source>
        <dbReference type="ARBA" id="ARBA00022840"/>
    </source>
</evidence>
<dbReference type="InterPro" id="IPR050482">
    <property type="entry name" value="Sensor_HK_TwoCompSys"/>
</dbReference>
<keyword evidence="7" id="KW-0067">ATP-binding</keyword>
<sequence>MIVRTLTGFARGLALLALAATQVVILGLALVAFTLTFGLGLVFLFPWSVRMVRGRTRQARRIAGSWAGVKIDAPYRPTPPPPVPQRDGWYREGRQLYRTSLIPNFNRTFDWMSKDPATWRDYAWLIAEPVVGGLIAASPLLMVGYGVLLAAVGRPVEVLAGLVLVAGGVLIAPHVPRVHGLWTKVLLAPTQRARLLNEVRHLTQARTEAVDTQAAELRRIERDLHDGAQARLVAIGMTLGAAEELVDSDPRAAKALIAKVREASAASLVELRQLVRGIHPPVLAERGLGDAVRALALDSPLEVTVSVDLPARAEAPVESAAYFVISELLTNAGRHAGARSVAVDISHRGAALRLTVTDDGHGGADPSKGSGLQGIERRLAAFDGVLAVNSPVGGPTTAVVEIPRAYPGIGGGIIPRWKVRLMTVCWGLFWLPLFPQGLVTLVMKIFGADERSWFLALYLPEVLQLPVIFAMIALGGGMVAYGTRMARQLKAADGACA</sequence>
<dbReference type="PANTHER" id="PTHR24421:SF10">
    <property type="entry name" value="NITRATE_NITRITE SENSOR PROTEIN NARQ"/>
    <property type="match status" value="1"/>
</dbReference>
<keyword evidence="9" id="KW-0812">Transmembrane</keyword>
<dbReference type="CDD" id="cd16917">
    <property type="entry name" value="HATPase_UhpB-NarQ-NarX-like"/>
    <property type="match status" value="1"/>
</dbReference>
<dbReference type="AlphaFoldDB" id="A0A367FJJ6"/>
<keyword evidence="14" id="KW-1185">Reference proteome</keyword>
<evidence type="ECO:0000256" key="1">
    <source>
        <dbReference type="ARBA" id="ARBA00000085"/>
    </source>
</evidence>
<dbReference type="InterPro" id="IPR011712">
    <property type="entry name" value="Sig_transdc_His_kin_sub3_dim/P"/>
</dbReference>
<dbReference type="GO" id="GO:0005524">
    <property type="term" value="F:ATP binding"/>
    <property type="evidence" value="ECO:0007669"/>
    <property type="project" value="UniProtKB-KW"/>
</dbReference>
<dbReference type="RefSeq" id="WP_114030009.1">
    <property type="nucleotide sequence ID" value="NZ_QOIL01000009.1"/>
</dbReference>
<evidence type="ECO:0000256" key="2">
    <source>
        <dbReference type="ARBA" id="ARBA00012438"/>
    </source>
</evidence>
<dbReference type="Pfam" id="PF07730">
    <property type="entry name" value="HisKA_3"/>
    <property type="match status" value="1"/>
</dbReference>
<dbReference type="GO" id="GO:0000155">
    <property type="term" value="F:phosphorelay sensor kinase activity"/>
    <property type="evidence" value="ECO:0007669"/>
    <property type="project" value="InterPro"/>
</dbReference>
<feature type="transmembrane region" description="Helical" evidence="9">
    <location>
        <begin position="421"/>
        <end position="443"/>
    </location>
</feature>
<evidence type="ECO:0000259" key="10">
    <source>
        <dbReference type="Pfam" id="PF02518"/>
    </source>
</evidence>
<protein>
    <recommendedName>
        <fullName evidence="2">histidine kinase</fullName>
        <ecNumber evidence="2">2.7.13.3</ecNumber>
    </recommendedName>
</protein>
<comment type="catalytic activity">
    <reaction evidence="1">
        <text>ATP + protein L-histidine = ADP + protein N-phospho-L-histidine.</text>
        <dbReference type="EC" id="2.7.13.3"/>
    </reaction>
</comment>
<proteinExistence type="predicted"/>
<feature type="transmembrane region" description="Helical" evidence="9">
    <location>
        <begin position="158"/>
        <end position="175"/>
    </location>
</feature>
<keyword evidence="4" id="KW-0808">Transferase</keyword>
<dbReference type="Gene3D" id="1.20.5.1930">
    <property type="match status" value="1"/>
</dbReference>
<dbReference type="Pfam" id="PF13796">
    <property type="entry name" value="Sensor"/>
    <property type="match status" value="1"/>
</dbReference>
<reference evidence="13 14" key="1">
    <citation type="submission" date="2018-06" db="EMBL/GenBank/DDBJ databases">
        <title>Sphaerisporangium craniellae sp. nov., isolated from a marine sponge in the South China Sea.</title>
        <authorList>
            <person name="Li L."/>
        </authorList>
    </citation>
    <scope>NUCLEOTIDE SEQUENCE [LARGE SCALE GENOMIC DNA]</scope>
    <source>
        <strain evidence="13 14">CCTCC AA 208026</strain>
    </source>
</reference>
<evidence type="ECO:0000256" key="8">
    <source>
        <dbReference type="ARBA" id="ARBA00023012"/>
    </source>
</evidence>
<evidence type="ECO:0000256" key="9">
    <source>
        <dbReference type="SAM" id="Phobius"/>
    </source>
</evidence>
<evidence type="ECO:0000256" key="5">
    <source>
        <dbReference type="ARBA" id="ARBA00022741"/>
    </source>
</evidence>
<evidence type="ECO:0000259" key="12">
    <source>
        <dbReference type="Pfam" id="PF13796"/>
    </source>
</evidence>
<feature type="domain" description="Signal transduction histidine kinase subgroup 3 dimerisation and phosphoacceptor" evidence="11">
    <location>
        <begin position="216"/>
        <end position="283"/>
    </location>
</feature>
<comment type="caution">
    <text evidence="13">The sequence shown here is derived from an EMBL/GenBank/DDBJ whole genome shotgun (WGS) entry which is preliminary data.</text>
</comment>
<evidence type="ECO:0000259" key="11">
    <source>
        <dbReference type="Pfam" id="PF07730"/>
    </source>
</evidence>
<dbReference type="GO" id="GO:0016020">
    <property type="term" value="C:membrane"/>
    <property type="evidence" value="ECO:0007669"/>
    <property type="project" value="InterPro"/>
</dbReference>
<dbReference type="EC" id="2.7.13.3" evidence="2"/>
<evidence type="ECO:0000313" key="14">
    <source>
        <dbReference type="Proteomes" id="UP000253094"/>
    </source>
</evidence>
<keyword evidence="6 13" id="KW-0418">Kinase</keyword>
<dbReference type="Pfam" id="PF02518">
    <property type="entry name" value="HATPase_c"/>
    <property type="match status" value="1"/>
</dbReference>
<dbReference type="InterPro" id="IPR003594">
    <property type="entry name" value="HATPase_dom"/>
</dbReference>
<feature type="domain" description="Histidine kinase/HSP90-like ATPase" evidence="10">
    <location>
        <begin position="320"/>
        <end position="404"/>
    </location>
</feature>
<gene>
    <name evidence="13" type="ORF">DQ384_18155</name>
</gene>
<feature type="transmembrane region" description="Helical" evidence="9">
    <location>
        <begin position="29"/>
        <end position="49"/>
    </location>
</feature>
<dbReference type="InterPro" id="IPR025828">
    <property type="entry name" value="Put_sensor_dom"/>
</dbReference>